<gene>
    <name evidence="1" type="ORF">S03H2_14038</name>
</gene>
<name>X1GIW6_9ZZZZ</name>
<evidence type="ECO:0008006" key="2">
    <source>
        <dbReference type="Google" id="ProtNLM"/>
    </source>
</evidence>
<dbReference type="AlphaFoldDB" id="X1GIW6"/>
<evidence type="ECO:0000313" key="1">
    <source>
        <dbReference type="EMBL" id="GAH41539.1"/>
    </source>
</evidence>
<protein>
    <recommendedName>
        <fullName evidence="2">Terminase large subunit gp17-like C-terminal domain-containing protein</fullName>
    </recommendedName>
</protein>
<dbReference type="EMBL" id="BARU01007120">
    <property type="protein sequence ID" value="GAH41539.1"/>
    <property type="molecule type" value="Genomic_DNA"/>
</dbReference>
<organism evidence="1">
    <name type="scientific">marine sediment metagenome</name>
    <dbReference type="NCBI Taxonomy" id="412755"/>
    <lineage>
        <taxon>unclassified sequences</taxon>
        <taxon>metagenomes</taxon>
        <taxon>ecological metagenomes</taxon>
    </lineage>
</organism>
<sequence length="295" mass="34222">LTMPELPPCVECESTKGYFYGLGDYAVISIDPFTTTFYPKQQILDELKRRGNTPLARQELLGELIPEGQNVFRKSWIDACMSERLQNVMKYDPEVNYMAGIDFGKLHDNSVIAIGHEDKKTHRIILDYMRIIEADVRGKEYEDIRQEIMEVIMFYKPVWLIPDATGMGEPIIEIMDKDLKQLGWAGRIYSNKNNRLGFIFDIKSKPDLIENLVEYFARTKLEIPPLYEAEIGVLVNELLNFSYDQSQSTYIRYGVQLEHDDTVIALALMVWGHKHKPWIPVKYVFGLPRGKLYGR</sequence>
<comment type="caution">
    <text evidence="1">The sequence shown here is derived from an EMBL/GenBank/DDBJ whole genome shotgun (WGS) entry which is preliminary data.</text>
</comment>
<accession>X1GIW6</accession>
<dbReference type="Gene3D" id="3.30.420.240">
    <property type="match status" value="1"/>
</dbReference>
<feature type="non-terminal residue" evidence="1">
    <location>
        <position position="1"/>
    </location>
</feature>
<proteinExistence type="predicted"/>
<reference evidence="1" key="1">
    <citation type="journal article" date="2014" name="Front. Microbiol.">
        <title>High frequency of phylogenetically diverse reductive dehalogenase-homologous genes in deep subseafloor sedimentary metagenomes.</title>
        <authorList>
            <person name="Kawai M."/>
            <person name="Futagami T."/>
            <person name="Toyoda A."/>
            <person name="Takaki Y."/>
            <person name="Nishi S."/>
            <person name="Hori S."/>
            <person name="Arai W."/>
            <person name="Tsubouchi T."/>
            <person name="Morono Y."/>
            <person name="Uchiyama I."/>
            <person name="Ito T."/>
            <person name="Fujiyama A."/>
            <person name="Inagaki F."/>
            <person name="Takami H."/>
        </authorList>
    </citation>
    <scope>NUCLEOTIDE SEQUENCE</scope>
    <source>
        <strain evidence="1">Expedition CK06-06</strain>
    </source>
</reference>